<proteinExistence type="inferred from homology"/>
<evidence type="ECO:0000313" key="13">
    <source>
        <dbReference type="Proteomes" id="UP001326715"/>
    </source>
</evidence>
<feature type="domain" description="Major facilitator superfamily (MFS) profile" evidence="9">
    <location>
        <begin position="4"/>
        <end position="390"/>
    </location>
</feature>
<dbReference type="OrthoDB" id="9793283at2"/>
<comment type="subcellular location">
    <subcellularLocation>
        <location evidence="2">Membrane</location>
        <topology evidence="2">Multi-pass membrane protein</topology>
    </subcellularLocation>
</comment>
<dbReference type="GO" id="GO:0016020">
    <property type="term" value="C:membrane"/>
    <property type="evidence" value="ECO:0007669"/>
    <property type="project" value="UniProtKB-SubCell"/>
</dbReference>
<keyword evidence="6 8" id="KW-1133">Transmembrane helix</keyword>
<evidence type="ECO:0000313" key="11">
    <source>
        <dbReference type="EMBL" id="WQG92365.1"/>
    </source>
</evidence>
<dbReference type="AlphaFoldDB" id="A0A1K1QYF8"/>
<dbReference type="Pfam" id="PF07690">
    <property type="entry name" value="MFS_1"/>
    <property type="match status" value="1"/>
</dbReference>
<feature type="transmembrane region" description="Helical" evidence="8">
    <location>
        <begin position="211"/>
        <end position="232"/>
    </location>
</feature>
<dbReference type="InterPro" id="IPR011701">
    <property type="entry name" value="MFS"/>
</dbReference>
<protein>
    <submittedName>
        <fullName evidence="10 11">MFS transporter</fullName>
    </submittedName>
</protein>
<dbReference type="SUPFAM" id="SSF103473">
    <property type="entry name" value="MFS general substrate transporter"/>
    <property type="match status" value="1"/>
</dbReference>
<evidence type="ECO:0000256" key="3">
    <source>
        <dbReference type="ARBA" id="ARBA00007520"/>
    </source>
</evidence>
<dbReference type="InterPro" id="IPR020846">
    <property type="entry name" value="MFS_dom"/>
</dbReference>
<feature type="transmembrane region" description="Helical" evidence="8">
    <location>
        <begin position="39"/>
        <end position="61"/>
    </location>
</feature>
<dbReference type="PROSITE" id="PS00216">
    <property type="entry name" value="SUGAR_TRANSPORT_1"/>
    <property type="match status" value="1"/>
</dbReference>
<evidence type="ECO:0000256" key="5">
    <source>
        <dbReference type="ARBA" id="ARBA00022692"/>
    </source>
</evidence>
<dbReference type="EMBL" id="FPIZ01000009">
    <property type="protein sequence ID" value="SFW64732.1"/>
    <property type="molecule type" value="Genomic_DNA"/>
</dbReference>
<evidence type="ECO:0000256" key="1">
    <source>
        <dbReference type="ARBA" id="ARBA00003279"/>
    </source>
</evidence>
<reference evidence="10 12" key="1">
    <citation type="submission" date="2016-11" db="EMBL/GenBank/DDBJ databases">
        <authorList>
            <person name="Jaros S."/>
            <person name="Januszkiewicz K."/>
            <person name="Wedrychowicz H."/>
        </authorList>
    </citation>
    <scope>NUCLEOTIDE SEQUENCE [LARGE SCALE GENOMIC DNA]</scope>
    <source>
        <strain evidence="10 12">DSM 784</strain>
    </source>
</reference>
<keyword evidence="5 8" id="KW-0812">Transmembrane</keyword>
<sequence length="392" mass="42425">MNVRLLILLGIILMNAVGMSVVLPLLPFLVGKYLPVQQVALGMSALMSVFAVCTFIASPILGALSDRYGRRKILIISLLGSVTGYVLFGIGGALWILFLGRIIDGLTAGNISTLFAYVSDSTSPEERTKWFGYMGSVMGVGLLAGPALGGLLGAISWSLPFFVTAGIIFLSCLAVYYWLPESLPAQKRTTQLSIASLNVFAHLKGFKEIRILLILGVLFYAGLEIFQFNFTIFLKDIYKWGPTYIGALLTLAGACDIVSRALLLPCLLKRLSERTTANIGLFALATGLALIIVSVFLSSVLVIALAVICILAGEGLFDPIYNSRLSQSVDESEQGKLQGVNQSLQACTRVLIPLGAATIYYYSPSALYVMATLIIILSIIIHEKSFSHRRHR</sequence>
<reference evidence="11 13" key="2">
    <citation type="submission" date="2023-11" db="EMBL/GenBank/DDBJ databases">
        <title>MicrobeMod: A computational toolkit for identifying prokaryotic methylation and restriction-modification with nanopore sequencing.</title>
        <authorList>
            <person name="Crits-Christoph A."/>
            <person name="Kang S.C."/>
            <person name="Lee H."/>
            <person name="Ostrov N."/>
        </authorList>
    </citation>
    <scope>NUCLEOTIDE SEQUENCE [LARGE SCALE GENOMIC DNA]</scope>
    <source>
        <strain evidence="11 13">ATCC 23090</strain>
    </source>
</reference>
<comment type="function">
    <text evidence="1">Resistance to tetracycline by an active tetracycline efflux. This is an energy-dependent process that decreases the accumulation of the antibiotic in whole cells. This protein functions as a metal-tetracycline/H(+) antiporter.</text>
</comment>
<comment type="similarity">
    <text evidence="3">Belongs to the major facilitator superfamily. TCR/Tet family.</text>
</comment>
<dbReference type="GO" id="GO:0022857">
    <property type="term" value="F:transmembrane transporter activity"/>
    <property type="evidence" value="ECO:0007669"/>
    <property type="project" value="InterPro"/>
</dbReference>
<evidence type="ECO:0000313" key="10">
    <source>
        <dbReference type="EMBL" id="SFW64732.1"/>
    </source>
</evidence>
<keyword evidence="13" id="KW-1185">Reference proteome</keyword>
<dbReference type="STRING" id="1004.SAMN05661012_03203"/>
<evidence type="ECO:0000256" key="7">
    <source>
        <dbReference type="ARBA" id="ARBA00023136"/>
    </source>
</evidence>
<feature type="transmembrane region" description="Helical" evidence="8">
    <location>
        <begin position="161"/>
        <end position="179"/>
    </location>
</feature>
<dbReference type="Gene3D" id="1.20.1250.20">
    <property type="entry name" value="MFS general substrate transporter like domains"/>
    <property type="match status" value="1"/>
</dbReference>
<dbReference type="InterPro" id="IPR001958">
    <property type="entry name" value="Tet-R_TetA/multi-R_MdtG-like"/>
</dbReference>
<evidence type="ECO:0000256" key="4">
    <source>
        <dbReference type="ARBA" id="ARBA00022448"/>
    </source>
</evidence>
<evidence type="ECO:0000256" key="6">
    <source>
        <dbReference type="ARBA" id="ARBA00022989"/>
    </source>
</evidence>
<evidence type="ECO:0000313" key="12">
    <source>
        <dbReference type="Proteomes" id="UP000183788"/>
    </source>
</evidence>
<name>A0A1K1QYF8_9BACT</name>
<dbReference type="InterPro" id="IPR005829">
    <property type="entry name" value="Sugar_transporter_CS"/>
</dbReference>
<dbReference type="PANTHER" id="PTHR23504:SF15">
    <property type="entry name" value="MAJOR FACILITATOR SUPERFAMILY (MFS) PROFILE DOMAIN-CONTAINING PROTEIN"/>
    <property type="match status" value="1"/>
</dbReference>
<evidence type="ECO:0000259" key="9">
    <source>
        <dbReference type="PROSITE" id="PS50850"/>
    </source>
</evidence>
<evidence type="ECO:0000256" key="2">
    <source>
        <dbReference type="ARBA" id="ARBA00004141"/>
    </source>
</evidence>
<feature type="transmembrane region" description="Helical" evidence="8">
    <location>
        <begin position="244"/>
        <end position="268"/>
    </location>
</feature>
<feature type="transmembrane region" description="Helical" evidence="8">
    <location>
        <begin position="102"/>
        <end position="118"/>
    </location>
</feature>
<feature type="transmembrane region" description="Helical" evidence="8">
    <location>
        <begin position="5"/>
        <end position="27"/>
    </location>
</feature>
<dbReference type="Proteomes" id="UP001326715">
    <property type="component" value="Chromosome"/>
</dbReference>
<dbReference type="PRINTS" id="PR01035">
    <property type="entry name" value="TCRTETA"/>
</dbReference>
<feature type="transmembrane region" description="Helical" evidence="8">
    <location>
        <begin position="280"/>
        <end position="313"/>
    </location>
</feature>
<gene>
    <name evidence="10" type="ORF">SAMN05661012_03203</name>
    <name evidence="11" type="ORF">SR876_12690</name>
</gene>
<keyword evidence="4" id="KW-0813">Transport</keyword>
<dbReference type="PANTHER" id="PTHR23504">
    <property type="entry name" value="MAJOR FACILITATOR SUPERFAMILY DOMAIN-CONTAINING PROTEIN 10"/>
    <property type="match status" value="1"/>
</dbReference>
<feature type="transmembrane region" description="Helical" evidence="8">
    <location>
        <begin position="130"/>
        <end position="155"/>
    </location>
</feature>
<dbReference type="PROSITE" id="PS50850">
    <property type="entry name" value="MFS"/>
    <property type="match status" value="1"/>
</dbReference>
<dbReference type="RefSeq" id="WP_072362154.1">
    <property type="nucleotide sequence ID" value="NZ_CP139972.1"/>
</dbReference>
<accession>A0A1K1QYF8</accession>
<dbReference type="Proteomes" id="UP000183788">
    <property type="component" value="Unassembled WGS sequence"/>
</dbReference>
<organism evidence="10 12">
    <name type="scientific">Chitinophaga sancti</name>
    <dbReference type="NCBI Taxonomy" id="1004"/>
    <lineage>
        <taxon>Bacteria</taxon>
        <taxon>Pseudomonadati</taxon>
        <taxon>Bacteroidota</taxon>
        <taxon>Chitinophagia</taxon>
        <taxon>Chitinophagales</taxon>
        <taxon>Chitinophagaceae</taxon>
        <taxon>Chitinophaga</taxon>
    </lineage>
</organism>
<evidence type="ECO:0000256" key="8">
    <source>
        <dbReference type="SAM" id="Phobius"/>
    </source>
</evidence>
<feature type="transmembrane region" description="Helical" evidence="8">
    <location>
        <begin position="359"/>
        <end position="382"/>
    </location>
</feature>
<dbReference type="InterPro" id="IPR036259">
    <property type="entry name" value="MFS_trans_sf"/>
</dbReference>
<dbReference type="EMBL" id="CP140154">
    <property type="protein sequence ID" value="WQG92365.1"/>
    <property type="molecule type" value="Genomic_DNA"/>
</dbReference>
<keyword evidence="7 8" id="KW-0472">Membrane</keyword>
<feature type="transmembrane region" description="Helical" evidence="8">
    <location>
        <begin position="73"/>
        <end position="96"/>
    </location>
</feature>